<feature type="signal peptide" evidence="2">
    <location>
        <begin position="1"/>
        <end position="17"/>
    </location>
</feature>
<organism evidence="3 4">
    <name type="scientific">Cyclotella atomus</name>
    <dbReference type="NCBI Taxonomy" id="382360"/>
    <lineage>
        <taxon>Eukaryota</taxon>
        <taxon>Sar</taxon>
        <taxon>Stramenopiles</taxon>
        <taxon>Ochrophyta</taxon>
        <taxon>Bacillariophyta</taxon>
        <taxon>Coscinodiscophyceae</taxon>
        <taxon>Thalassiosirophycidae</taxon>
        <taxon>Stephanodiscales</taxon>
        <taxon>Stephanodiscaceae</taxon>
        <taxon>Cyclotella</taxon>
    </lineage>
</organism>
<dbReference type="Proteomes" id="UP001530400">
    <property type="component" value="Unassembled WGS sequence"/>
</dbReference>
<dbReference type="EMBL" id="JALLPJ020000100">
    <property type="protein sequence ID" value="KAL3802457.1"/>
    <property type="molecule type" value="Genomic_DNA"/>
</dbReference>
<name>A0ABD3QQD3_9STRA</name>
<dbReference type="PANTHER" id="PTHR40855:SF1">
    <property type="entry name" value="CLAVAMINATE SYNTHASE-LIKE PROTEIN"/>
    <property type="match status" value="1"/>
</dbReference>
<dbReference type="AlphaFoldDB" id="A0ABD3QQD3"/>
<evidence type="ECO:0008006" key="5">
    <source>
        <dbReference type="Google" id="ProtNLM"/>
    </source>
</evidence>
<accession>A0ABD3QQD3</accession>
<evidence type="ECO:0000313" key="4">
    <source>
        <dbReference type="Proteomes" id="UP001530400"/>
    </source>
</evidence>
<feature type="chain" id="PRO_5044845442" description="DOMON domain-containing protein" evidence="2">
    <location>
        <begin position="18"/>
        <end position="695"/>
    </location>
</feature>
<dbReference type="PANTHER" id="PTHR40855">
    <property type="entry name" value="DIOX_N DOMAIN-CONTAINING PROTEIN"/>
    <property type="match status" value="1"/>
</dbReference>
<protein>
    <recommendedName>
        <fullName evidence="5">DOMON domain-containing protein</fullName>
    </recommendedName>
</protein>
<evidence type="ECO:0000256" key="1">
    <source>
        <dbReference type="SAM" id="MobiDB-lite"/>
    </source>
</evidence>
<keyword evidence="4" id="KW-1185">Reference proteome</keyword>
<keyword evidence="2" id="KW-0732">Signal</keyword>
<evidence type="ECO:0000313" key="3">
    <source>
        <dbReference type="EMBL" id="KAL3802457.1"/>
    </source>
</evidence>
<reference evidence="3 4" key="1">
    <citation type="submission" date="2024-10" db="EMBL/GenBank/DDBJ databases">
        <title>Updated reference genomes for cyclostephanoid diatoms.</title>
        <authorList>
            <person name="Roberts W.R."/>
            <person name="Alverson A.J."/>
        </authorList>
    </citation>
    <scope>NUCLEOTIDE SEQUENCE [LARGE SCALE GENOMIC DNA]</scope>
    <source>
        <strain evidence="3 4">AJA010-31</strain>
    </source>
</reference>
<feature type="region of interest" description="Disordered" evidence="1">
    <location>
        <begin position="91"/>
        <end position="110"/>
    </location>
</feature>
<comment type="caution">
    <text evidence="3">The sequence shown here is derived from an EMBL/GenBank/DDBJ whole genome shotgun (WGS) entry which is preliminary data.</text>
</comment>
<proteinExistence type="predicted"/>
<sequence>MKLTHILSLSILSSSAAAPSQKAPQRLSHASLSNSHDDPDNLLLSALSRDGLVSITQKADFATLKHQLMLHFASCIQESENVPTVTLKDGTMRRSYATSPSSNDNDRLPSSHPSCAAFGQSLASFQSAVDLAVEEFAIRLSKELGSYVRQPLLTGATGGDEALVWNDVDDVVSGGEILDHFHSYQKKNSDGDDKTIEYHVDQGLFLVFTPGLMVDSDGVVGVSEGFYVKDESGEEYELVFDESDDLVFMLGDGVNHIINNNLKDESSIKSLFATPHALKLKTHQDTSLSRVWFGRMVLPPQDALVVSSLNDNEPTITFGQVRNNIIQHFASSNEPILGIGCSSPNQELGLHGFSVARYLQECAEDEMFCWFKCMPLADHGLTTTTCSERNLQLQCTNPRDQVVPDGMMHGDYYPACTNSTDPVTDYPLIEQQDNLTCPDLWDDFISTDDEYDHAVDVTVPNGPQTKLMWSVLDGGIVKARLVHDNVFGWLAMGFADPEGGHNGMNGGQILLASPYSSENYSPVTGLDNSTEAAIATYVIDVNDSAFRHWQEPIDTEEALATVASFDTNDCSTSISFESNHINGKEFNVNGTDEMIWAANSNDYFVGYHGPFSRLRFTVDWQSGVVTPFSASTDEESHVEGSGSTTTVGINDIVSDIESGTSEEETKETGSSAAICNGVAILVVSAALTTLVNLAV</sequence>
<evidence type="ECO:0000256" key="2">
    <source>
        <dbReference type="SAM" id="SignalP"/>
    </source>
</evidence>
<gene>
    <name evidence="3" type="ORF">ACHAWO_012599</name>
</gene>